<sequence>MALKTVILAIPLLLSLVSADLVQNQQRVVGTEVQVLVDNRGSDDSKGVTPKSTCVEKDLYKGPCVEIFCAAACMVQLKQGGHCKGPFWWGKCICFVCS</sequence>
<evidence type="ECO:0000313" key="3">
    <source>
        <dbReference type="Proteomes" id="UP000636709"/>
    </source>
</evidence>
<dbReference type="Proteomes" id="UP000636709">
    <property type="component" value="Unassembled WGS sequence"/>
</dbReference>
<dbReference type="AlphaFoldDB" id="A0A835EX09"/>
<dbReference type="OrthoDB" id="687172at2759"/>
<name>A0A835EX09_9POAL</name>
<keyword evidence="3" id="KW-1185">Reference proteome</keyword>
<keyword evidence="1" id="KW-0732">Signal</keyword>
<gene>
    <name evidence="2" type="ORF">HU200_026955</name>
</gene>
<organism evidence="2 3">
    <name type="scientific">Digitaria exilis</name>
    <dbReference type="NCBI Taxonomy" id="1010633"/>
    <lineage>
        <taxon>Eukaryota</taxon>
        <taxon>Viridiplantae</taxon>
        <taxon>Streptophyta</taxon>
        <taxon>Embryophyta</taxon>
        <taxon>Tracheophyta</taxon>
        <taxon>Spermatophyta</taxon>
        <taxon>Magnoliopsida</taxon>
        <taxon>Liliopsida</taxon>
        <taxon>Poales</taxon>
        <taxon>Poaceae</taxon>
        <taxon>PACMAD clade</taxon>
        <taxon>Panicoideae</taxon>
        <taxon>Panicodae</taxon>
        <taxon>Paniceae</taxon>
        <taxon>Anthephorinae</taxon>
        <taxon>Digitaria</taxon>
    </lineage>
</organism>
<evidence type="ECO:0000313" key="2">
    <source>
        <dbReference type="EMBL" id="KAF8715987.1"/>
    </source>
</evidence>
<reference evidence="2" key="1">
    <citation type="submission" date="2020-07" db="EMBL/GenBank/DDBJ databases">
        <title>Genome sequence and genetic diversity analysis of an under-domesticated orphan crop, white fonio (Digitaria exilis).</title>
        <authorList>
            <person name="Bennetzen J.L."/>
            <person name="Chen S."/>
            <person name="Ma X."/>
            <person name="Wang X."/>
            <person name="Yssel A.E.J."/>
            <person name="Chaluvadi S.R."/>
            <person name="Johnson M."/>
            <person name="Gangashetty P."/>
            <person name="Hamidou F."/>
            <person name="Sanogo M.D."/>
            <person name="Zwaenepoel A."/>
            <person name="Wallace J."/>
            <person name="Van De Peer Y."/>
            <person name="Van Deynze A."/>
        </authorList>
    </citation>
    <scope>NUCLEOTIDE SEQUENCE</scope>
    <source>
        <tissue evidence="2">Leaves</tissue>
    </source>
</reference>
<feature type="signal peptide" evidence="1">
    <location>
        <begin position="1"/>
        <end position="19"/>
    </location>
</feature>
<comment type="caution">
    <text evidence="2">The sequence shown here is derived from an EMBL/GenBank/DDBJ whole genome shotgun (WGS) entry which is preliminary data.</text>
</comment>
<protein>
    <submittedName>
        <fullName evidence="2">Uncharacterized protein</fullName>
    </submittedName>
</protein>
<dbReference type="EMBL" id="JACEFO010001730">
    <property type="protein sequence ID" value="KAF8715987.1"/>
    <property type="molecule type" value="Genomic_DNA"/>
</dbReference>
<evidence type="ECO:0000256" key="1">
    <source>
        <dbReference type="SAM" id="SignalP"/>
    </source>
</evidence>
<accession>A0A835EX09</accession>
<feature type="chain" id="PRO_5032657120" evidence="1">
    <location>
        <begin position="20"/>
        <end position="98"/>
    </location>
</feature>
<proteinExistence type="predicted"/>